<evidence type="ECO:0000259" key="2">
    <source>
        <dbReference type="PROSITE" id="PS50181"/>
    </source>
</evidence>
<dbReference type="AlphaFoldDB" id="A0A8H5LXD6"/>
<dbReference type="SMART" id="SM00256">
    <property type="entry name" value="FBOX"/>
    <property type="match status" value="1"/>
</dbReference>
<protein>
    <recommendedName>
        <fullName evidence="2">F-box domain-containing protein</fullName>
    </recommendedName>
</protein>
<dbReference type="EMBL" id="JAACJM010000004">
    <property type="protein sequence ID" value="KAF5372849.1"/>
    <property type="molecule type" value="Genomic_DNA"/>
</dbReference>
<gene>
    <name evidence="3" type="ORF">D9758_001477</name>
</gene>
<dbReference type="PROSITE" id="PS50181">
    <property type="entry name" value="FBOX"/>
    <property type="match status" value="1"/>
</dbReference>
<feature type="domain" description="F-box" evidence="2">
    <location>
        <begin position="121"/>
        <end position="170"/>
    </location>
</feature>
<feature type="region of interest" description="Disordered" evidence="1">
    <location>
        <begin position="1"/>
        <end position="101"/>
    </location>
</feature>
<feature type="compositionally biased region" description="Acidic residues" evidence="1">
    <location>
        <begin position="67"/>
        <end position="76"/>
    </location>
</feature>
<dbReference type="InterPro" id="IPR001810">
    <property type="entry name" value="F-box_dom"/>
</dbReference>
<evidence type="ECO:0000313" key="3">
    <source>
        <dbReference type="EMBL" id="KAF5372849.1"/>
    </source>
</evidence>
<feature type="compositionally biased region" description="Basic residues" evidence="1">
    <location>
        <begin position="88"/>
        <end position="98"/>
    </location>
</feature>
<accession>A0A8H5LXD6</accession>
<dbReference type="OrthoDB" id="2322499at2759"/>
<evidence type="ECO:0000256" key="1">
    <source>
        <dbReference type="SAM" id="MobiDB-lite"/>
    </source>
</evidence>
<reference evidence="3 4" key="1">
    <citation type="journal article" date="2020" name="ISME J.">
        <title>Uncovering the hidden diversity of litter-decomposition mechanisms in mushroom-forming fungi.</title>
        <authorList>
            <person name="Floudas D."/>
            <person name="Bentzer J."/>
            <person name="Ahren D."/>
            <person name="Johansson T."/>
            <person name="Persson P."/>
            <person name="Tunlid A."/>
        </authorList>
    </citation>
    <scope>NUCLEOTIDE SEQUENCE [LARGE SCALE GENOMIC DNA]</scope>
    <source>
        <strain evidence="3 4">CBS 291.85</strain>
    </source>
</reference>
<dbReference type="Pfam" id="PF00646">
    <property type="entry name" value="F-box"/>
    <property type="match status" value="1"/>
</dbReference>
<feature type="compositionally biased region" description="Polar residues" evidence="1">
    <location>
        <begin position="16"/>
        <end position="29"/>
    </location>
</feature>
<sequence>MKRSSARLKEKAKASTGDQQDSSSPNVSSLPRKRVKVSESTGADTCDGRETDEDDEEETTGAVAEDSAYDIGDDEEALKPQKQSGGKGKGKGKRKGKGRASGLVAADPNFKKVRGRLGLLHKVATEMPLDVIFEIFMHLEPIDILRLSRTSKDLRKLLTSKSSEYIWRTARLNVEALPPPPSYLNEIQYANLMFDTYCHSCGHHPCDNVLWDCRVRCCRKCITHVLYSSSEIEEQYPVSFRSHEYEMRSILACTPGTYINRGRWYLLSAFTQKYNELKDFQGQKDGRTVQEWLVTVRAEDRQRRDANIIYEKWFRDRRNDRYDDLQERRNQRKKDIEDRLTSLGWGPEVQCLTTRWSFSQHKLVKQAAKLTEGAWNKIAPEIIKLAEEERIRRLQDERKTILQDRHTILQTLYDAHIASKGLTEVGYPPFGDVMESAIFDPVLWDTPLDVTVTEEAFSEGFKEIPGFITEWKTKKTRELLKLVQIFEPTATTNDLGLMTTLFFCQRCNEFVWYPQVFNHKCLSAVFPGIAPLSRDPTFNAYDHLRQYPWNNSLQRLKFADLESKTMKTILQLCNLPPDATFTTLDEFNPRLECLSCGSLVQGRLFMPWLRALHHVRVYNAVQCHEYITVSDAIKQKVIEAEPGPSALRRYGYEPAFFCNDCPAEEQSSMSYTTLTGHLESKHGIANDQITTEHWSWSDNVPRCCKVSDIVFVKLEEEDNVTSGTVGMDAATSDGNRVVAL</sequence>
<dbReference type="SUPFAM" id="SSF81383">
    <property type="entry name" value="F-box domain"/>
    <property type="match status" value="1"/>
</dbReference>
<keyword evidence="4" id="KW-1185">Reference proteome</keyword>
<organism evidence="3 4">
    <name type="scientific">Tetrapyrgos nigripes</name>
    <dbReference type="NCBI Taxonomy" id="182062"/>
    <lineage>
        <taxon>Eukaryota</taxon>
        <taxon>Fungi</taxon>
        <taxon>Dikarya</taxon>
        <taxon>Basidiomycota</taxon>
        <taxon>Agaricomycotina</taxon>
        <taxon>Agaricomycetes</taxon>
        <taxon>Agaricomycetidae</taxon>
        <taxon>Agaricales</taxon>
        <taxon>Marasmiineae</taxon>
        <taxon>Marasmiaceae</taxon>
        <taxon>Tetrapyrgos</taxon>
    </lineage>
</organism>
<dbReference type="CDD" id="cd09917">
    <property type="entry name" value="F-box_SF"/>
    <property type="match status" value="1"/>
</dbReference>
<name>A0A8H5LXD6_9AGAR</name>
<feature type="compositionally biased region" description="Acidic residues" evidence="1">
    <location>
        <begin position="50"/>
        <end position="59"/>
    </location>
</feature>
<dbReference type="InterPro" id="IPR036047">
    <property type="entry name" value="F-box-like_dom_sf"/>
</dbReference>
<dbReference type="Proteomes" id="UP000559256">
    <property type="component" value="Unassembled WGS sequence"/>
</dbReference>
<proteinExistence type="predicted"/>
<evidence type="ECO:0000313" key="4">
    <source>
        <dbReference type="Proteomes" id="UP000559256"/>
    </source>
</evidence>
<comment type="caution">
    <text evidence="3">The sequence shown here is derived from an EMBL/GenBank/DDBJ whole genome shotgun (WGS) entry which is preliminary data.</text>
</comment>